<dbReference type="HAMAP" id="MF_01401">
    <property type="entry name" value="MsrA"/>
    <property type="match status" value="1"/>
</dbReference>
<keyword evidence="7" id="KW-1185">Reference proteome</keyword>
<evidence type="ECO:0000256" key="4">
    <source>
        <dbReference type="HAMAP-Rule" id="MF_01401"/>
    </source>
</evidence>
<evidence type="ECO:0000256" key="1">
    <source>
        <dbReference type="ARBA" id="ARBA00023002"/>
    </source>
</evidence>
<dbReference type="RefSeq" id="WP_117284341.1">
    <property type="nucleotide sequence ID" value="NZ_JAMTCE010000017.1"/>
</dbReference>
<evidence type="ECO:0000256" key="3">
    <source>
        <dbReference type="ARBA" id="ARBA00048782"/>
    </source>
</evidence>
<evidence type="ECO:0000313" key="7">
    <source>
        <dbReference type="Proteomes" id="UP000278327"/>
    </source>
</evidence>
<dbReference type="GO" id="GO:0008113">
    <property type="term" value="F:peptide-methionine (S)-S-oxide reductase activity"/>
    <property type="evidence" value="ECO:0007669"/>
    <property type="project" value="UniProtKB-UniRule"/>
</dbReference>
<dbReference type="InterPro" id="IPR002569">
    <property type="entry name" value="Met_Sox_Rdtase_MsrA_dom"/>
</dbReference>
<dbReference type="GO" id="GO:0034599">
    <property type="term" value="P:cellular response to oxidative stress"/>
    <property type="evidence" value="ECO:0007669"/>
    <property type="project" value="TreeGrafter"/>
</dbReference>
<dbReference type="PANTHER" id="PTHR42799:SF2">
    <property type="entry name" value="MITOCHONDRIAL PEPTIDE METHIONINE SULFOXIDE REDUCTASE"/>
    <property type="match status" value="1"/>
</dbReference>
<dbReference type="Pfam" id="PF01625">
    <property type="entry name" value="PMSR"/>
    <property type="match status" value="1"/>
</dbReference>
<dbReference type="InterPro" id="IPR050162">
    <property type="entry name" value="MsrA_MetSO_reductase"/>
</dbReference>
<organism evidence="6 7">
    <name type="scientific">Adlercreutzia equolifaciens subsp. celatus DSM 18785</name>
    <dbReference type="NCBI Taxonomy" id="1121021"/>
    <lineage>
        <taxon>Bacteria</taxon>
        <taxon>Bacillati</taxon>
        <taxon>Actinomycetota</taxon>
        <taxon>Coriobacteriia</taxon>
        <taxon>Eggerthellales</taxon>
        <taxon>Eggerthellaceae</taxon>
        <taxon>Adlercreutzia</taxon>
    </lineage>
</organism>
<dbReference type="GO" id="GO:0005737">
    <property type="term" value="C:cytoplasm"/>
    <property type="evidence" value="ECO:0007669"/>
    <property type="project" value="TreeGrafter"/>
</dbReference>
<dbReference type="EC" id="1.8.4.11" evidence="4"/>
<comment type="catalytic activity">
    <reaction evidence="2 4">
        <text>L-methionyl-[protein] + [thioredoxin]-disulfide + H2O = L-methionyl-(S)-S-oxide-[protein] + [thioredoxin]-dithiol</text>
        <dbReference type="Rhea" id="RHEA:14217"/>
        <dbReference type="Rhea" id="RHEA-COMP:10698"/>
        <dbReference type="Rhea" id="RHEA-COMP:10700"/>
        <dbReference type="Rhea" id="RHEA-COMP:12313"/>
        <dbReference type="Rhea" id="RHEA-COMP:12315"/>
        <dbReference type="ChEBI" id="CHEBI:15377"/>
        <dbReference type="ChEBI" id="CHEBI:16044"/>
        <dbReference type="ChEBI" id="CHEBI:29950"/>
        <dbReference type="ChEBI" id="CHEBI:44120"/>
        <dbReference type="ChEBI" id="CHEBI:50058"/>
        <dbReference type="EC" id="1.8.4.11"/>
    </reaction>
</comment>
<dbReference type="GO" id="GO:0033744">
    <property type="term" value="F:L-methionine:thioredoxin-disulfide S-oxidoreductase activity"/>
    <property type="evidence" value="ECO:0007669"/>
    <property type="project" value="RHEA"/>
</dbReference>
<dbReference type="AlphaFoldDB" id="A0A3N0AMZ2"/>
<accession>A0A3N0AMZ2</accession>
<reference evidence="6 7" key="1">
    <citation type="journal article" date="2019" name="Microbiol. Resour. Announc.">
        <title>Draft Genome Sequences of Type Strains of Gordonibacter faecihominis, Paraeggerthella hongkongensis, Parvibacter caecicola,Slackia equolifaciens, Slackia faecicanis, and Slackia isoflavoniconvertens.</title>
        <authorList>
            <person name="Danylec N."/>
            <person name="Stoll D.A."/>
            <person name="Dotsch A."/>
            <person name="Huch M."/>
        </authorList>
    </citation>
    <scope>NUCLEOTIDE SEQUENCE [LARGE SCALE GENOMIC DNA]</scope>
    <source>
        <strain evidence="6 7">DSM 18785</strain>
    </source>
</reference>
<dbReference type="InterPro" id="IPR036509">
    <property type="entry name" value="Met_Sox_Rdtase_MsrA_sf"/>
</dbReference>
<dbReference type="NCBIfam" id="NF004038">
    <property type="entry name" value="PRK05528.1"/>
    <property type="match status" value="1"/>
</dbReference>
<comment type="catalytic activity">
    <reaction evidence="3 4">
        <text>[thioredoxin]-disulfide + L-methionine + H2O = L-methionine (S)-S-oxide + [thioredoxin]-dithiol</text>
        <dbReference type="Rhea" id="RHEA:19993"/>
        <dbReference type="Rhea" id="RHEA-COMP:10698"/>
        <dbReference type="Rhea" id="RHEA-COMP:10700"/>
        <dbReference type="ChEBI" id="CHEBI:15377"/>
        <dbReference type="ChEBI" id="CHEBI:29950"/>
        <dbReference type="ChEBI" id="CHEBI:50058"/>
        <dbReference type="ChEBI" id="CHEBI:57844"/>
        <dbReference type="ChEBI" id="CHEBI:58772"/>
        <dbReference type="EC" id="1.8.4.11"/>
    </reaction>
</comment>
<comment type="caution">
    <text evidence="6">The sequence shown here is derived from an EMBL/GenBank/DDBJ whole genome shotgun (WGS) entry which is preliminary data.</text>
</comment>
<dbReference type="SUPFAM" id="SSF55068">
    <property type="entry name" value="Peptide methionine sulfoxide reductase"/>
    <property type="match status" value="1"/>
</dbReference>
<proteinExistence type="inferred from homology"/>
<evidence type="ECO:0000313" key="6">
    <source>
        <dbReference type="EMBL" id="RNL35882.1"/>
    </source>
</evidence>
<feature type="domain" description="Peptide methionine sulphoxide reductase MsrA" evidence="5">
    <location>
        <begin position="3"/>
        <end position="146"/>
    </location>
</feature>
<gene>
    <name evidence="4" type="primary">msrA</name>
    <name evidence="6" type="ORF">DMP10_11535</name>
</gene>
<evidence type="ECO:0000259" key="5">
    <source>
        <dbReference type="Pfam" id="PF01625"/>
    </source>
</evidence>
<keyword evidence="1 4" id="KW-0560">Oxidoreductase</keyword>
<protein>
    <recommendedName>
        <fullName evidence="4">Peptide methionine sulfoxide reductase MsrA</fullName>
        <shortName evidence="4">Protein-methionine-S-oxide reductase</shortName>
        <ecNumber evidence="4">1.8.4.11</ecNumber>
    </recommendedName>
    <alternativeName>
        <fullName evidence="4">Peptide-methionine (S)-S-oxide reductase</fullName>
        <shortName evidence="4">Peptide Met(O) reductase</shortName>
    </alternativeName>
</protein>
<feature type="active site" evidence="4">
    <location>
        <position position="10"/>
    </location>
</feature>
<name>A0A3N0AMZ2_9ACTN</name>
<dbReference type="Proteomes" id="UP000278327">
    <property type="component" value="Unassembled WGS sequence"/>
</dbReference>
<comment type="function">
    <text evidence="4">Has an important function as a repair enzyme for proteins that have been inactivated by oxidation. Catalyzes the reversible oxidation-reduction of methionine sulfoxide in proteins to methionine.</text>
</comment>
<dbReference type="PANTHER" id="PTHR42799">
    <property type="entry name" value="MITOCHONDRIAL PEPTIDE METHIONINE SULFOXIDE REDUCTASE"/>
    <property type="match status" value="1"/>
</dbReference>
<sequence length="159" mass="17751">MQTIYFAGGCLWGVQAFVKTLPGVVATEAGRANGAGDSLEGPYDGYAECVKVTFDEGHVTVTELMGYFFEIIDPYSVNRQGADVGDKYRTGVYSEDPSHLREAQACIRAKADRDGIRVEVLPLARYVPSAEKHQDRLDKFPDDYCHIPREFMTKHLPKE</sequence>
<evidence type="ECO:0000256" key="2">
    <source>
        <dbReference type="ARBA" id="ARBA00047806"/>
    </source>
</evidence>
<comment type="similarity">
    <text evidence="4">Belongs to the MsrA Met sulfoxide reductase family.</text>
</comment>
<dbReference type="EMBL" id="QICA01000026">
    <property type="protein sequence ID" value="RNL35882.1"/>
    <property type="molecule type" value="Genomic_DNA"/>
</dbReference>
<dbReference type="Gene3D" id="3.30.1060.10">
    <property type="entry name" value="Peptide methionine sulphoxide reductase MsrA"/>
    <property type="match status" value="1"/>
</dbReference>